<dbReference type="PANTHER" id="PTHR31151">
    <property type="entry name" value="PROLINE-TRNA LIGASE (DUF1680)"/>
    <property type="match status" value="1"/>
</dbReference>
<dbReference type="Pfam" id="PF20736">
    <property type="entry name" value="Glyco_hydro127M"/>
    <property type="match status" value="1"/>
</dbReference>
<dbReference type="GO" id="GO:0005975">
    <property type="term" value="P:carbohydrate metabolic process"/>
    <property type="evidence" value="ECO:0007669"/>
    <property type="project" value="InterPro"/>
</dbReference>
<sequence>MLRLIDRLHGVSSVLLLLAVAAPSLAAGPVKLFALDQVALMQGPLLDAAKGNRDHLLLHDADRMLAPYLEEAGLEPKAPRYPNWESTGLGGHTAGHYLSALACTGKSLDDQECLRRVDYMVSELARCQAASGDGYVGGVPDGRRMWEQVRRGDINAQPFSLNGRWVPLYNLHKTLAGLRDAYVIAGNGQAKQVLIDLVDWCEALVSDLSDEQVQQVLVTEHGGVNEVFADVAEITGEARYLKLAERFSHRTLLDPLASGVDQLDGMHANTQVPKVIGFERIAGLDGPARMHDAADFFWRTVAHRRSIAFGGNSVSEHFPSSSRSLDYITSREGPETCNTYNMLRLSEELFKANPRAEYADFYERAVYNHILSARHPRHGGYVYFTPARPRHYRVYSRPEESFWCCVGTGMESHGRYGAFLYAHDDDGLYVNLFAPSSVEWEAKGVRLTQQTTFPDGGVSTLKIAVDTPTRFALRVRRPWWARGEAFQILVNGAAHDVAAEPTSYATIEREWRHGDEVEVRLPMAITLEPLMNREEYAAVLYGPIVLAAVTGREDLDGVVAGEGRMDHVASGALRPLDEAPMLIGERDELSDRIARTEAPDLEFTIAGAVRPDKFTDLRLVPFYRVHDARYMLYWRTATPAEYERVLAENRAAEAQRMALDRITIDRVAPGEQQSEVEHGYRGENTSTGIWRDRRYRHADGWFSYTLDTRGERDIALRLTYFGSDRRHFDILAGGELLEEVRLEAPEPDRFLQRDYPIPADRLDAIEGDALTVRFEAKPGSMAGGIFEVRLIKKPTE</sequence>
<dbReference type="PANTHER" id="PTHR31151:SF0">
    <property type="entry name" value="PROLINE-TRNA LIGASE (DUF1680)"/>
    <property type="match status" value="1"/>
</dbReference>
<keyword evidence="6" id="KW-1185">Reference proteome</keyword>
<dbReference type="Proteomes" id="UP000316426">
    <property type="component" value="Chromosome"/>
</dbReference>
<dbReference type="InterPro" id="IPR046544">
    <property type="entry name" value="GH146_SB_dom"/>
</dbReference>
<reference evidence="5 6" key="1">
    <citation type="submission" date="2019-02" db="EMBL/GenBank/DDBJ databases">
        <title>Deep-cultivation of Planctomycetes and their phenomic and genomic characterization uncovers novel biology.</title>
        <authorList>
            <person name="Wiegand S."/>
            <person name="Jogler M."/>
            <person name="Boedeker C."/>
            <person name="Pinto D."/>
            <person name="Vollmers J."/>
            <person name="Rivas-Marin E."/>
            <person name="Kohn T."/>
            <person name="Peeters S.H."/>
            <person name="Heuer A."/>
            <person name="Rast P."/>
            <person name="Oberbeckmann S."/>
            <person name="Bunk B."/>
            <person name="Jeske O."/>
            <person name="Meyerdierks A."/>
            <person name="Storesund J.E."/>
            <person name="Kallscheuer N."/>
            <person name="Luecker S."/>
            <person name="Lage O.M."/>
            <person name="Pohl T."/>
            <person name="Merkel B.J."/>
            <person name="Hornburger P."/>
            <person name="Mueller R.-W."/>
            <person name="Bruemmer F."/>
            <person name="Labrenz M."/>
            <person name="Spormann A.M."/>
            <person name="Op den Camp H."/>
            <person name="Overmann J."/>
            <person name="Amann R."/>
            <person name="Jetten M.S.M."/>
            <person name="Mascher T."/>
            <person name="Medema M.H."/>
            <person name="Devos D.P."/>
            <person name="Kaster A.-K."/>
            <person name="Ovreas L."/>
            <person name="Rohde M."/>
            <person name="Galperin M.Y."/>
            <person name="Jogler C."/>
        </authorList>
    </citation>
    <scope>NUCLEOTIDE SEQUENCE [LARGE SCALE GENOMIC DNA]</scope>
    <source>
        <strain evidence="5 6">Spa11</strain>
    </source>
</reference>
<feature type="domain" description="DUF4986" evidence="2">
    <location>
        <begin position="551"/>
        <end position="634"/>
    </location>
</feature>
<dbReference type="EC" id="3.2.1.185" evidence="5"/>
<dbReference type="KEGG" id="bmei:Spa11_20810"/>
<keyword evidence="5" id="KW-0378">Hydrolase</keyword>
<dbReference type="InterPro" id="IPR012878">
    <property type="entry name" value="Beta-AFase-like_GH127_cat"/>
</dbReference>
<evidence type="ECO:0000259" key="4">
    <source>
        <dbReference type="Pfam" id="PF20736"/>
    </source>
</evidence>
<evidence type="ECO:0000259" key="1">
    <source>
        <dbReference type="Pfam" id="PF07944"/>
    </source>
</evidence>
<accession>A0A518K7W3</accession>
<dbReference type="EMBL" id="CP036349">
    <property type="protein sequence ID" value="QDV73882.1"/>
    <property type="molecule type" value="Genomic_DNA"/>
</dbReference>
<name>A0A518K7W3_9BACT</name>
<dbReference type="Pfam" id="PF07944">
    <property type="entry name" value="Beta-AFase-like_GH127_cat"/>
    <property type="match status" value="1"/>
</dbReference>
<dbReference type="Pfam" id="PF16375">
    <property type="entry name" value="DUF4986"/>
    <property type="match status" value="1"/>
</dbReference>
<dbReference type="GO" id="GO:0102478">
    <property type="term" value="F:beta-L-arabinofuranosidase activity"/>
    <property type="evidence" value="ECO:0007669"/>
    <property type="project" value="UniProtKB-EC"/>
</dbReference>
<dbReference type="Pfam" id="PF20620">
    <property type="entry name" value="DUF6805"/>
    <property type="match status" value="1"/>
</dbReference>
<gene>
    <name evidence="5" type="primary">hypBA1_2</name>
    <name evidence="5" type="ORF">Spa11_20810</name>
</gene>
<dbReference type="SUPFAM" id="SSF48208">
    <property type="entry name" value="Six-hairpin glycosidases"/>
    <property type="match status" value="1"/>
</dbReference>
<dbReference type="InterPro" id="IPR008928">
    <property type="entry name" value="6-hairpin_glycosidase_sf"/>
</dbReference>
<organism evidence="5 6">
    <name type="scientific">Botrimarina mediterranea</name>
    <dbReference type="NCBI Taxonomy" id="2528022"/>
    <lineage>
        <taxon>Bacteria</taxon>
        <taxon>Pseudomonadati</taxon>
        <taxon>Planctomycetota</taxon>
        <taxon>Planctomycetia</taxon>
        <taxon>Pirellulales</taxon>
        <taxon>Lacipirellulaceae</taxon>
        <taxon>Botrimarina</taxon>
    </lineage>
</organism>
<protein>
    <submittedName>
        <fullName evidence="5">Non-reducing end beta-L-arabinofuranosidase</fullName>
        <ecNumber evidence="5">3.2.1.185</ecNumber>
    </submittedName>
</protein>
<dbReference type="RefSeq" id="WP_145111644.1">
    <property type="nucleotide sequence ID" value="NZ_CP036349.1"/>
</dbReference>
<feature type="domain" description="Non-reducing end beta-L-arabinofuranosidase-like GH127 middle" evidence="4">
    <location>
        <begin position="428"/>
        <end position="523"/>
    </location>
</feature>
<evidence type="ECO:0000259" key="3">
    <source>
        <dbReference type="Pfam" id="PF20620"/>
    </source>
</evidence>
<feature type="domain" description="Non-reducing end beta-L-arabinofuranosidase-like GH127 catalytic" evidence="1">
    <location>
        <begin position="37"/>
        <end position="417"/>
    </location>
</feature>
<proteinExistence type="predicted"/>
<evidence type="ECO:0000313" key="5">
    <source>
        <dbReference type="EMBL" id="QDV73882.1"/>
    </source>
</evidence>
<evidence type="ECO:0000313" key="6">
    <source>
        <dbReference type="Proteomes" id="UP000316426"/>
    </source>
</evidence>
<keyword evidence="5" id="KW-0326">Glycosidase</keyword>
<feature type="domain" description="Glycoside hydrolase GH146 substrate-binding" evidence="3">
    <location>
        <begin position="658"/>
        <end position="791"/>
    </location>
</feature>
<dbReference type="InterPro" id="IPR032275">
    <property type="entry name" value="DUF4986"/>
</dbReference>
<dbReference type="InterPro" id="IPR049046">
    <property type="entry name" value="Beta-AFase-like_GH127_middle"/>
</dbReference>
<dbReference type="AlphaFoldDB" id="A0A518K7W3"/>
<evidence type="ECO:0000259" key="2">
    <source>
        <dbReference type="Pfam" id="PF16375"/>
    </source>
</evidence>